<dbReference type="CDD" id="cd05403">
    <property type="entry name" value="NT_KNTase_like"/>
    <property type="match status" value="1"/>
</dbReference>
<gene>
    <name evidence="2" type="ORF">FNH09_26965</name>
</gene>
<dbReference type="GO" id="GO:0016779">
    <property type="term" value="F:nucleotidyltransferase activity"/>
    <property type="evidence" value="ECO:0007669"/>
    <property type="project" value="InterPro"/>
</dbReference>
<evidence type="ECO:0000259" key="1">
    <source>
        <dbReference type="Pfam" id="PF01909"/>
    </source>
</evidence>
<proteinExistence type="predicted"/>
<feature type="domain" description="Polymerase nucleotidyl transferase" evidence="1">
    <location>
        <begin position="18"/>
        <end position="80"/>
    </location>
</feature>
<name>A0A5N8VL07_9ACTN</name>
<keyword evidence="3" id="KW-1185">Reference proteome</keyword>
<dbReference type="EMBL" id="VJZD01000126">
    <property type="protein sequence ID" value="MPY34748.1"/>
    <property type="molecule type" value="Genomic_DNA"/>
</dbReference>
<dbReference type="Proteomes" id="UP000325849">
    <property type="component" value="Unassembled WGS sequence"/>
</dbReference>
<dbReference type="SUPFAM" id="SSF81301">
    <property type="entry name" value="Nucleotidyltransferase"/>
    <property type="match status" value="1"/>
</dbReference>
<dbReference type="Pfam" id="PF01909">
    <property type="entry name" value="NTP_transf_2"/>
    <property type="match status" value="1"/>
</dbReference>
<dbReference type="AlphaFoldDB" id="A0A5N8VL07"/>
<keyword evidence="2" id="KW-0808">Transferase</keyword>
<comment type="caution">
    <text evidence="2">The sequence shown here is derived from an EMBL/GenBank/DDBJ whole genome shotgun (WGS) entry which is preliminary data.</text>
</comment>
<accession>A0A5N8VL07</accession>
<evidence type="ECO:0000313" key="2">
    <source>
        <dbReference type="EMBL" id="MPY34748.1"/>
    </source>
</evidence>
<protein>
    <submittedName>
        <fullName evidence="2">Nucleotidyltransferase</fullName>
    </submittedName>
</protein>
<sequence length="266" mass="29520">MRPQTFPMTDQNTGQLVERFVGALRPLVPLVSVWAHGSLAGGDYQPGRSDLDLIAVVDRPCTAAEKQQLGEVHQNLVDAIPLASKLHCGYPVVAELDDPAHPHLTWAHEELMHRPVTPVTRRELHEFGLVIYGQPPADLLPPVTDGQLADFIVEDLKSFWLPALDHPEWWMRDIWIDLGLLTLARATATLRDGRLITKADALGVLTELGAPTAVVDDIRQRRYGVPDPATEEWTARRAELTLAFLRSAIGQVVHTSRLPAHDDPRP</sequence>
<reference evidence="2 3" key="1">
    <citation type="submission" date="2019-07" db="EMBL/GenBank/DDBJ databases">
        <title>New species of Amycolatopsis and Streptomyces.</title>
        <authorList>
            <person name="Duangmal K."/>
            <person name="Teo W.F.A."/>
            <person name="Lipun K."/>
        </authorList>
    </citation>
    <scope>NUCLEOTIDE SEQUENCE [LARGE SCALE GENOMIC DNA]</scope>
    <source>
        <strain evidence="2 3">NBRC 109810</strain>
    </source>
</reference>
<dbReference type="InterPro" id="IPR043519">
    <property type="entry name" value="NT_sf"/>
</dbReference>
<dbReference type="OrthoDB" id="4184922at2"/>
<evidence type="ECO:0000313" key="3">
    <source>
        <dbReference type="Proteomes" id="UP000325849"/>
    </source>
</evidence>
<organism evidence="2 3">
    <name type="scientific">Streptomyces adustus</name>
    <dbReference type="NCBI Taxonomy" id="1609272"/>
    <lineage>
        <taxon>Bacteria</taxon>
        <taxon>Bacillati</taxon>
        <taxon>Actinomycetota</taxon>
        <taxon>Actinomycetes</taxon>
        <taxon>Kitasatosporales</taxon>
        <taxon>Streptomycetaceae</taxon>
        <taxon>Streptomyces</taxon>
    </lineage>
</organism>
<dbReference type="InterPro" id="IPR002934">
    <property type="entry name" value="Polymerase_NTP_transf_dom"/>
</dbReference>